<dbReference type="Proteomes" id="UP000248340">
    <property type="component" value="Unassembled WGS sequence"/>
</dbReference>
<dbReference type="AlphaFoldDB" id="A0A319CFY8"/>
<protein>
    <submittedName>
        <fullName evidence="2">Uncharacterized protein</fullName>
    </submittedName>
</protein>
<dbReference type="OrthoDB" id="6133115at2759"/>
<keyword evidence="3" id="KW-1185">Reference proteome</keyword>
<gene>
    <name evidence="2" type="ORF">BO82DRAFT_411749</name>
</gene>
<organism evidence="2 3">
    <name type="scientific">Aspergillus uvarum CBS 121591</name>
    <dbReference type="NCBI Taxonomy" id="1448315"/>
    <lineage>
        <taxon>Eukaryota</taxon>
        <taxon>Fungi</taxon>
        <taxon>Dikarya</taxon>
        <taxon>Ascomycota</taxon>
        <taxon>Pezizomycotina</taxon>
        <taxon>Eurotiomycetes</taxon>
        <taxon>Eurotiomycetidae</taxon>
        <taxon>Eurotiales</taxon>
        <taxon>Aspergillaceae</taxon>
        <taxon>Aspergillus</taxon>
        <taxon>Aspergillus subgen. Circumdati</taxon>
    </lineage>
</organism>
<evidence type="ECO:0000313" key="2">
    <source>
        <dbReference type="EMBL" id="PYH83269.1"/>
    </source>
</evidence>
<feature type="region of interest" description="Disordered" evidence="1">
    <location>
        <begin position="1"/>
        <end position="49"/>
    </location>
</feature>
<accession>A0A319CFY8</accession>
<dbReference type="VEuPathDB" id="FungiDB:BO82DRAFT_411749"/>
<dbReference type="RefSeq" id="XP_025493469.1">
    <property type="nucleotide sequence ID" value="XM_025639802.1"/>
</dbReference>
<feature type="non-terminal residue" evidence="2">
    <location>
        <position position="1"/>
    </location>
</feature>
<proteinExistence type="predicted"/>
<evidence type="ECO:0000256" key="1">
    <source>
        <dbReference type="SAM" id="MobiDB-lite"/>
    </source>
</evidence>
<dbReference type="GeneID" id="37142544"/>
<name>A0A319CFY8_9EURO</name>
<sequence length="212" mass="23399">GHGPPGAAVRDRPGDLRAPPSDAAATRTPERHPPRRRVDRKPAQRGGPRGVALDLLATRPRHAHHLPSPQPAHHPFLLLLHTQRARPRHLHPVPRVHPQRHHTRMPDHYRAADPPPPTGGSSRPATVVLELPATHTRAHQGRCPLGARDFRATTFPPRRRALQLPVAAYPSPRAWKDHVMGDLEGYVCLYETCSSSKPWPDACPHACPSFGA</sequence>
<evidence type="ECO:0000313" key="3">
    <source>
        <dbReference type="Proteomes" id="UP000248340"/>
    </source>
</evidence>
<dbReference type="EMBL" id="KZ821690">
    <property type="protein sequence ID" value="PYH83269.1"/>
    <property type="molecule type" value="Genomic_DNA"/>
</dbReference>
<reference evidence="2 3" key="1">
    <citation type="submission" date="2016-12" db="EMBL/GenBank/DDBJ databases">
        <title>The genomes of Aspergillus section Nigri reveals drivers in fungal speciation.</title>
        <authorList>
            <consortium name="DOE Joint Genome Institute"/>
            <person name="Vesth T.C."/>
            <person name="Nybo J."/>
            <person name="Theobald S."/>
            <person name="Brandl J."/>
            <person name="Frisvad J.C."/>
            <person name="Nielsen K.F."/>
            <person name="Lyhne E.K."/>
            <person name="Kogle M.E."/>
            <person name="Kuo A."/>
            <person name="Riley R."/>
            <person name="Clum A."/>
            <person name="Nolan M."/>
            <person name="Lipzen A."/>
            <person name="Salamov A."/>
            <person name="Henrissat B."/>
            <person name="Wiebenga A."/>
            <person name="De Vries R.P."/>
            <person name="Grigoriev I.V."/>
            <person name="Mortensen U.H."/>
            <person name="Andersen M.R."/>
            <person name="Baker S.E."/>
        </authorList>
    </citation>
    <scope>NUCLEOTIDE SEQUENCE [LARGE SCALE GENOMIC DNA]</scope>
    <source>
        <strain evidence="2 3">CBS 121591</strain>
    </source>
</reference>